<evidence type="ECO:0000259" key="1">
    <source>
        <dbReference type="Pfam" id="PF11706"/>
    </source>
</evidence>
<sequence>MSRDPQRAATQFFGGRVCLDFANTMDWRTSDAPQELLPDYAALLTWSGNRRTLPAAAIARLRPRAMQPEAAAVLARARVLRTEVWHAAEALMQGVPVTLATFNRHLAALPAQPSLVEGDTSYLYDLPGAALDEPLWPVLWSLTALLTSIDASRIGCCHGTGCGWFFVDESPNRTRLWCSSEVCGNRERARRAYAKRRGGRAAP</sequence>
<dbReference type="RefSeq" id="WP_189043869.1">
    <property type="nucleotide sequence ID" value="NZ_BMJQ01000003.1"/>
</dbReference>
<dbReference type="InterPro" id="IPR021005">
    <property type="entry name" value="Znf_CGNR"/>
</dbReference>
<comment type="caution">
    <text evidence="2">The sequence shown here is derived from an EMBL/GenBank/DDBJ whole genome shotgun (WGS) entry which is preliminary data.</text>
</comment>
<protein>
    <recommendedName>
        <fullName evidence="1">Zinc finger CGNR domain-containing protein</fullName>
    </recommendedName>
</protein>
<dbReference type="Pfam" id="PF11706">
    <property type="entry name" value="zf-CGNR"/>
    <property type="match status" value="1"/>
</dbReference>
<name>A0A8J2YS88_9PROT</name>
<gene>
    <name evidence="2" type="ORF">GCM10011611_13410</name>
</gene>
<dbReference type="AlphaFoldDB" id="A0A8J2YS88"/>
<dbReference type="EMBL" id="BMJQ01000003">
    <property type="protein sequence ID" value="GGF09223.1"/>
    <property type="molecule type" value="Genomic_DNA"/>
</dbReference>
<dbReference type="Proteomes" id="UP000646365">
    <property type="component" value="Unassembled WGS sequence"/>
</dbReference>
<dbReference type="Gene3D" id="1.10.3300.10">
    <property type="entry name" value="Jann2411-like domain"/>
    <property type="match status" value="1"/>
</dbReference>
<keyword evidence="3" id="KW-1185">Reference proteome</keyword>
<organism evidence="2 3">
    <name type="scientific">Aliidongia dinghuensis</name>
    <dbReference type="NCBI Taxonomy" id="1867774"/>
    <lineage>
        <taxon>Bacteria</taxon>
        <taxon>Pseudomonadati</taxon>
        <taxon>Pseudomonadota</taxon>
        <taxon>Alphaproteobacteria</taxon>
        <taxon>Rhodospirillales</taxon>
        <taxon>Dongiaceae</taxon>
        <taxon>Aliidongia</taxon>
    </lineage>
</organism>
<dbReference type="InterPro" id="IPR010852">
    <property type="entry name" value="ABATE"/>
</dbReference>
<evidence type="ECO:0000313" key="2">
    <source>
        <dbReference type="EMBL" id="GGF09223.1"/>
    </source>
</evidence>
<feature type="domain" description="Zinc finger CGNR" evidence="1">
    <location>
        <begin position="153"/>
        <end position="196"/>
    </location>
</feature>
<evidence type="ECO:0000313" key="3">
    <source>
        <dbReference type="Proteomes" id="UP000646365"/>
    </source>
</evidence>
<accession>A0A8J2YS88</accession>
<dbReference type="PANTHER" id="PTHR35525">
    <property type="entry name" value="BLL6575 PROTEIN"/>
    <property type="match status" value="1"/>
</dbReference>
<dbReference type="SUPFAM" id="SSF160904">
    <property type="entry name" value="Jann2411-like"/>
    <property type="match status" value="1"/>
</dbReference>
<dbReference type="InterPro" id="IPR023286">
    <property type="entry name" value="ABATE_dom_sf"/>
</dbReference>
<proteinExistence type="predicted"/>
<dbReference type="PANTHER" id="PTHR35525:SF3">
    <property type="entry name" value="BLL6575 PROTEIN"/>
    <property type="match status" value="1"/>
</dbReference>
<dbReference type="Pfam" id="PF07336">
    <property type="entry name" value="ABATE"/>
    <property type="match status" value="1"/>
</dbReference>
<reference evidence="2" key="1">
    <citation type="journal article" date="2014" name="Int. J. Syst. Evol. Microbiol.">
        <title>Complete genome sequence of Corynebacterium casei LMG S-19264T (=DSM 44701T), isolated from a smear-ripened cheese.</title>
        <authorList>
            <consortium name="US DOE Joint Genome Institute (JGI-PGF)"/>
            <person name="Walter F."/>
            <person name="Albersmeier A."/>
            <person name="Kalinowski J."/>
            <person name="Ruckert C."/>
        </authorList>
    </citation>
    <scope>NUCLEOTIDE SEQUENCE</scope>
    <source>
        <strain evidence="2">CGMCC 1.15725</strain>
    </source>
</reference>
<reference evidence="2" key="2">
    <citation type="submission" date="2020-09" db="EMBL/GenBank/DDBJ databases">
        <authorList>
            <person name="Sun Q."/>
            <person name="Zhou Y."/>
        </authorList>
    </citation>
    <scope>NUCLEOTIDE SEQUENCE</scope>
    <source>
        <strain evidence="2">CGMCC 1.15725</strain>
    </source>
</reference>